<dbReference type="PATRIC" id="fig|1049564.3.peg.1598"/>
<dbReference type="InterPro" id="IPR050180">
    <property type="entry name" value="RNR_Ribonuclease"/>
</dbReference>
<evidence type="ECO:0000259" key="1">
    <source>
        <dbReference type="Pfam" id="PF00773"/>
    </source>
</evidence>
<dbReference type="eggNOG" id="COG0557">
    <property type="taxonomic scope" value="Bacteria"/>
</dbReference>
<evidence type="ECO:0000313" key="4">
    <source>
        <dbReference type="Proteomes" id="UP000005167"/>
    </source>
</evidence>
<dbReference type="GO" id="GO:0003723">
    <property type="term" value="F:RNA binding"/>
    <property type="evidence" value="ECO:0007669"/>
    <property type="project" value="InterPro"/>
</dbReference>
<proteinExistence type="predicted"/>
<dbReference type="Proteomes" id="UP000005167">
    <property type="component" value="Unassembled WGS sequence"/>
</dbReference>
<dbReference type="PANTHER" id="PTHR23355:SF42">
    <property type="entry name" value="RIBONUCLEASE II, CHLOROPLASTIC_MITOCHONDRIAL"/>
    <property type="match status" value="1"/>
</dbReference>
<comment type="caution">
    <text evidence="3">The sequence shown here is derived from an EMBL/GenBank/DDBJ whole genome shotgun (WGS) entry which is preliminary data.</text>
</comment>
<name>G2FFB4_9GAMM</name>
<dbReference type="EC" id="3.1.13.1" evidence="3"/>
<dbReference type="GO" id="GO:0008859">
    <property type="term" value="F:exoribonuclease II activity"/>
    <property type="evidence" value="ECO:0007669"/>
    <property type="project" value="UniProtKB-EC"/>
</dbReference>
<dbReference type="PANTHER" id="PTHR23355">
    <property type="entry name" value="RIBONUCLEASE"/>
    <property type="match status" value="1"/>
</dbReference>
<dbReference type="Gene3D" id="1.10.10.10">
    <property type="entry name" value="Winged helix-like DNA-binding domain superfamily/Winged helix DNA-binding domain"/>
    <property type="match status" value="1"/>
</dbReference>
<evidence type="ECO:0000259" key="2">
    <source>
        <dbReference type="Pfam" id="PF23161"/>
    </source>
</evidence>
<evidence type="ECO:0000313" key="3">
    <source>
        <dbReference type="EMBL" id="EGW54492.1"/>
    </source>
</evidence>
<dbReference type="AlphaFoldDB" id="G2FFB4"/>
<accession>G2FFB4</accession>
<feature type="domain" description="Ribonuclease II-like double HTH" evidence="2">
    <location>
        <begin position="122"/>
        <end position="204"/>
    </location>
</feature>
<dbReference type="Pfam" id="PF23161">
    <property type="entry name" value="HTH_RNase_II"/>
    <property type="match status" value="1"/>
</dbReference>
<dbReference type="SUPFAM" id="SSF50249">
    <property type="entry name" value="Nucleic acid-binding proteins"/>
    <property type="match status" value="1"/>
</dbReference>
<dbReference type="GO" id="GO:0006402">
    <property type="term" value="P:mRNA catabolic process"/>
    <property type="evidence" value="ECO:0007669"/>
    <property type="project" value="TreeGrafter"/>
</dbReference>
<dbReference type="InterPro" id="IPR001900">
    <property type="entry name" value="RNase_II/R"/>
</dbReference>
<gene>
    <name evidence="3" type="ORF">TevJSym_al00260</name>
</gene>
<dbReference type="InterPro" id="IPR036388">
    <property type="entry name" value="WH-like_DNA-bd_sf"/>
</dbReference>
<dbReference type="EMBL" id="AFZB01000012">
    <property type="protein sequence ID" value="EGW54492.1"/>
    <property type="molecule type" value="Genomic_DNA"/>
</dbReference>
<keyword evidence="4" id="KW-1185">Reference proteome</keyword>
<dbReference type="Pfam" id="PF00773">
    <property type="entry name" value="RNB"/>
    <property type="match status" value="1"/>
</dbReference>
<sequence>MSKPSVGSLVLYKIRPAKVVEISDKIEIELEGGKRKRVRDKDVVLLHPGPLTSLKDLTPQQGEIEENWELLDGSEVEIGEFSELVFDDYTPATAWAAWELVTDGLYFEGTPGAIRARPADLVHAEREQRQAKAAEAQAWEAFVERVEQGQLLPEDNKAMGEVEALALRRRENSRILKALGFQESPLNAHRLLVKTGYWSQNENPYPRRMGVQMETPQQPVPALPEDQRLDLTHLTAYAIDDAGNQDPDDAVSLDDERIWVHVADAAALVTPESEIDIEARSRGSNLYSPEQIVPMLPPGITHLLGWAAAGVAGAVDWFSAL</sequence>
<organism evidence="3 4">
    <name type="scientific">endosymbiont of Tevnia jerichonana</name>
    <name type="common">vent Tica</name>
    <dbReference type="NCBI Taxonomy" id="1049564"/>
    <lineage>
        <taxon>Bacteria</taxon>
        <taxon>Pseudomonadati</taxon>
        <taxon>Pseudomonadota</taxon>
        <taxon>Gammaproteobacteria</taxon>
        <taxon>sulfur-oxidizing symbionts</taxon>
    </lineage>
</organism>
<feature type="domain" description="RNB" evidence="1">
    <location>
        <begin position="228"/>
        <end position="299"/>
    </location>
</feature>
<dbReference type="InterPro" id="IPR056404">
    <property type="entry name" value="HTH_RNase_II"/>
</dbReference>
<dbReference type="RefSeq" id="WP_006474703.1">
    <property type="nucleotide sequence ID" value="NZ_AFZB01000012.1"/>
</dbReference>
<keyword evidence="3" id="KW-0378">Hydrolase</keyword>
<dbReference type="GO" id="GO:0000932">
    <property type="term" value="C:P-body"/>
    <property type="evidence" value="ECO:0007669"/>
    <property type="project" value="TreeGrafter"/>
</dbReference>
<reference evidence="3 4" key="1">
    <citation type="journal article" date="2011" name="ISME J.">
        <title>The endosymbionts of the deep-sea tubeworms Riftia pachyptila and Tevnia jerichonana share an identical physiology as revealed by proteogenomic analyses.</title>
        <authorList>
            <person name="Gardebrecht A."/>
            <person name="Markert S."/>
            <person name="Felbeck H."/>
            <person name="Thuermer A."/>
            <person name="Albrecht D."/>
            <person name="Wollherr A."/>
            <person name="Kabisch J."/>
            <person name="Lehmann R."/>
            <person name="Daniel R."/>
            <person name="Liesegang H."/>
            <person name="Hecker M."/>
            <person name="Sievert S.M."/>
            <person name="Schweder T."/>
        </authorList>
    </citation>
    <scope>NUCLEOTIDE SEQUENCE [LARGE SCALE GENOMIC DNA]</scope>
</reference>
<protein>
    <submittedName>
        <fullName evidence="3">Ribonuclease II</fullName>
        <ecNumber evidence="3">3.1.13.1</ecNumber>
    </submittedName>
</protein>
<dbReference type="InterPro" id="IPR012340">
    <property type="entry name" value="NA-bd_OB-fold"/>
</dbReference>